<name>A0A1H1FSH8_9MICC</name>
<dbReference type="PROSITE" id="PS50965">
    <property type="entry name" value="NERD"/>
    <property type="match status" value="1"/>
</dbReference>
<feature type="region of interest" description="Disordered" evidence="1">
    <location>
        <begin position="195"/>
        <end position="254"/>
    </location>
</feature>
<dbReference type="InterPro" id="IPR011528">
    <property type="entry name" value="NERD"/>
</dbReference>
<reference evidence="3 4" key="1">
    <citation type="submission" date="2016-10" db="EMBL/GenBank/DDBJ databases">
        <authorList>
            <person name="de Groot N.N."/>
        </authorList>
    </citation>
    <scope>NUCLEOTIDE SEQUENCE [LARGE SCALE GENOMIC DNA]</scope>
    <source>
        <strain evidence="3 4">DSM 20117</strain>
    </source>
</reference>
<feature type="compositionally biased region" description="Basic and acidic residues" evidence="1">
    <location>
        <begin position="233"/>
        <end position="254"/>
    </location>
</feature>
<organism evidence="3 4">
    <name type="scientific">Crystallibacter crystallopoietes</name>
    <dbReference type="NCBI Taxonomy" id="37928"/>
    <lineage>
        <taxon>Bacteria</taxon>
        <taxon>Bacillati</taxon>
        <taxon>Actinomycetota</taxon>
        <taxon>Actinomycetes</taxon>
        <taxon>Micrococcales</taxon>
        <taxon>Micrococcaceae</taxon>
        <taxon>Crystallibacter</taxon>
    </lineage>
</organism>
<evidence type="ECO:0000256" key="1">
    <source>
        <dbReference type="SAM" id="MobiDB-lite"/>
    </source>
</evidence>
<accession>A0A1H1FSH8</accession>
<sequence>MANGTFGTAAAGLDNAHWAKNQDVANIGAIGERRTAELLDSFADRAAVLHDLRIPIKGISANIDHVVVSGKRVLILDTKMWLPGLYWTFGGANRRGLVRVVHTEKKTMEMARTSLVRFLDRTRSEVVRPKVVVWSSRTTQPVRTILFQVPGADVLKGEKLARTLGSLIGRQPADQQIVDRLSELLVRSRRTTMDHPLTTSWTTPRTGPDQRVDRSGGPLLDHPADHPMYSRSGMDEKVRARLERMRNDDDPFAA</sequence>
<dbReference type="KEGG" id="acry:AC20117_21195"/>
<evidence type="ECO:0000259" key="2">
    <source>
        <dbReference type="PROSITE" id="PS50965"/>
    </source>
</evidence>
<dbReference type="Proteomes" id="UP000181917">
    <property type="component" value="Unassembled WGS sequence"/>
</dbReference>
<dbReference type="EMBL" id="FNKH01000002">
    <property type="protein sequence ID" value="SDR04043.1"/>
    <property type="molecule type" value="Genomic_DNA"/>
</dbReference>
<dbReference type="Pfam" id="PF08378">
    <property type="entry name" value="NERD"/>
    <property type="match status" value="1"/>
</dbReference>
<gene>
    <name evidence="3" type="ORF">SAMN04489742_3634</name>
</gene>
<dbReference type="RefSeq" id="WP_074701795.1">
    <property type="nucleotide sequence ID" value="NZ_CP018863.1"/>
</dbReference>
<dbReference type="AlphaFoldDB" id="A0A1H1FSH8"/>
<evidence type="ECO:0000313" key="4">
    <source>
        <dbReference type="Proteomes" id="UP000181917"/>
    </source>
</evidence>
<evidence type="ECO:0000313" key="3">
    <source>
        <dbReference type="EMBL" id="SDR04043.1"/>
    </source>
</evidence>
<dbReference type="STRING" id="37928.SAMN04489742_3634"/>
<dbReference type="OrthoDB" id="4246706at2"/>
<protein>
    <submittedName>
        <fullName evidence="3">Nuclease-related domain-containing protein</fullName>
    </submittedName>
</protein>
<feature type="domain" description="NERD" evidence="2">
    <location>
        <begin position="27"/>
        <end position="134"/>
    </location>
</feature>
<proteinExistence type="predicted"/>
<keyword evidence="4" id="KW-1185">Reference proteome</keyword>